<dbReference type="PANTHER" id="PTHR30004:SF6">
    <property type="entry name" value="D-THREONATE 4-PHOSPHATE DEHYDROGENASE"/>
    <property type="match status" value="1"/>
</dbReference>
<gene>
    <name evidence="4" type="primary">pdxA</name>
    <name evidence="4" type="ordered locus">SL003B_2397</name>
</gene>
<keyword evidence="2" id="KW-0560">Oxidoreductase</keyword>
<dbReference type="Gene3D" id="3.40.718.10">
    <property type="entry name" value="Isopropylmalate Dehydrogenase"/>
    <property type="match status" value="1"/>
</dbReference>
<reference evidence="4 5" key="1">
    <citation type="journal article" date="2011" name="J. Bacteriol.">
        <title>Complete genome sequence of Polymorphum gilvum SL003B-26A1T, a crude oil-degrading bacterium from oil-polluted saline soil.</title>
        <authorList>
            <person name="Li S.G."/>
            <person name="Tang Y.Q."/>
            <person name="Nie Y."/>
            <person name="Cai M."/>
            <person name="Wu X.L."/>
        </authorList>
    </citation>
    <scope>NUCLEOTIDE SEQUENCE [LARGE SCALE GENOMIC DNA]</scope>
    <source>
        <strain evidence="5">LMG 25793 / CGMCC 1.9160 / SL003B-26A1</strain>
    </source>
</reference>
<dbReference type="eggNOG" id="COG1995">
    <property type="taxonomic scope" value="Bacteria"/>
</dbReference>
<name>F2J1M1_POLGS</name>
<dbReference type="AlphaFoldDB" id="F2J1M1"/>
<dbReference type="STRING" id="991905.SL003B_2397"/>
<dbReference type="Pfam" id="PF04166">
    <property type="entry name" value="PdxA"/>
    <property type="match status" value="1"/>
</dbReference>
<evidence type="ECO:0000256" key="1">
    <source>
        <dbReference type="ARBA" id="ARBA00022723"/>
    </source>
</evidence>
<dbReference type="GO" id="GO:0051287">
    <property type="term" value="F:NAD binding"/>
    <property type="evidence" value="ECO:0007669"/>
    <property type="project" value="InterPro"/>
</dbReference>
<sequence length="315" mass="33228">MAWSRRDELGLPAFYMRADPQFLADRAARLGLSVPIRTVEPGQTLDAFAEALPVVPTGAPVADRPGEAQADTGAAVISSIEAAVADVRQGVATAVVTNPIHKKVLYDAGFRHPGHTEFLGVLAEQWGPGPWRPVMMLAGPSLMVVPVTTHIALRRVPDVLTTDLIVETGHIVARDLKVRFGIAAPRLSVAGLNPHAGEGGTMGIEDETVVAPAVARLRAEGIDARGPFPADTLFHPAARREYDCVLGMYHDQALIPVKTIAFDETVNVTLGLPFVRTSPDHGTAFPIAGTGTARPDSFAASVRLAAALGDPSVLT</sequence>
<dbReference type="InterPro" id="IPR005255">
    <property type="entry name" value="PdxA_fam"/>
</dbReference>
<organism evidence="4 5">
    <name type="scientific">Polymorphum gilvum (strain LMG 25793 / CGMCC 1.9160 / SL003B-26A1)</name>
    <dbReference type="NCBI Taxonomy" id="991905"/>
    <lineage>
        <taxon>Bacteria</taxon>
        <taxon>Pseudomonadati</taxon>
        <taxon>Pseudomonadota</taxon>
        <taxon>Alphaproteobacteria</taxon>
        <taxon>Rhodobacterales</taxon>
        <taxon>Paracoccaceae</taxon>
        <taxon>Polymorphum</taxon>
    </lineage>
</organism>
<dbReference type="NCBIfam" id="TIGR00557">
    <property type="entry name" value="pdxA"/>
    <property type="match status" value="1"/>
</dbReference>
<dbReference type="Proteomes" id="UP000008130">
    <property type="component" value="Chromosome"/>
</dbReference>
<evidence type="ECO:0000313" key="4">
    <source>
        <dbReference type="EMBL" id="ADZ70822.1"/>
    </source>
</evidence>
<evidence type="ECO:0000256" key="2">
    <source>
        <dbReference type="ARBA" id="ARBA00023002"/>
    </source>
</evidence>
<dbReference type="KEGG" id="pgv:SL003B_2397"/>
<dbReference type="HOGENOM" id="CLU_040168_2_0_5"/>
<evidence type="ECO:0000256" key="3">
    <source>
        <dbReference type="ARBA" id="ARBA00023027"/>
    </source>
</evidence>
<keyword evidence="5" id="KW-1185">Reference proteome</keyword>
<dbReference type="SUPFAM" id="SSF53659">
    <property type="entry name" value="Isocitrate/Isopropylmalate dehydrogenase-like"/>
    <property type="match status" value="1"/>
</dbReference>
<dbReference type="EMBL" id="CP002568">
    <property type="protein sequence ID" value="ADZ70822.1"/>
    <property type="molecule type" value="Genomic_DNA"/>
</dbReference>
<dbReference type="GO" id="GO:0046872">
    <property type="term" value="F:metal ion binding"/>
    <property type="evidence" value="ECO:0007669"/>
    <property type="project" value="UniProtKB-KW"/>
</dbReference>
<evidence type="ECO:0000313" key="5">
    <source>
        <dbReference type="Proteomes" id="UP000008130"/>
    </source>
</evidence>
<keyword evidence="3" id="KW-0520">NAD</keyword>
<dbReference type="GO" id="GO:0016491">
    <property type="term" value="F:oxidoreductase activity"/>
    <property type="evidence" value="ECO:0007669"/>
    <property type="project" value="UniProtKB-KW"/>
</dbReference>
<dbReference type="NCBIfam" id="NF003699">
    <property type="entry name" value="PRK05312.1"/>
    <property type="match status" value="1"/>
</dbReference>
<dbReference type="PANTHER" id="PTHR30004">
    <property type="entry name" value="4-HYDROXYTHREONINE-4-PHOSPHATE DEHYDROGENASE"/>
    <property type="match status" value="1"/>
</dbReference>
<dbReference type="PATRIC" id="fig|991905.3.peg.2458"/>
<protein>
    <submittedName>
        <fullName evidence="4">4-hydroxythreonine-4-phosphate dehydrogenase protein</fullName>
    </submittedName>
</protein>
<keyword evidence="1" id="KW-0479">Metal-binding</keyword>
<accession>F2J1M1</accession>
<proteinExistence type="predicted"/>